<dbReference type="InterPro" id="IPR015202">
    <property type="entry name" value="GO-like_E_set"/>
</dbReference>
<dbReference type="PROSITE" id="PS50022">
    <property type="entry name" value="FA58C_3"/>
    <property type="match status" value="3"/>
</dbReference>
<dbReference type="Proteomes" id="UP000619260">
    <property type="component" value="Unassembled WGS sequence"/>
</dbReference>
<evidence type="ECO:0000313" key="5">
    <source>
        <dbReference type="Proteomes" id="UP000619260"/>
    </source>
</evidence>
<dbReference type="Pfam" id="PF00754">
    <property type="entry name" value="F5_F8_type_C"/>
    <property type="match status" value="3"/>
</dbReference>
<evidence type="ECO:0000256" key="1">
    <source>
        <dbReference type="SAM" id="MobiDB-lite"/>
    </source>
</evidence>
<dbReference type="Pfam" id="PF09118">
    <property type="entry name" value="GO-like_E_set"/>
    <property type="match status" value="1"/>
</dbReference>
<dbReference type="InterPro" id="IPR013783">
    <property type="entry name" value="Ig-like_fold"/>
</dbReference>
<organism evidence="4 5">
    <name type="scientific">Virgisporangium aliadipatigenens</name>
    <dbReference type="NCBI Taxonomy" id="741659"/>
    <lineage>
        <taxon>Bacteria</taxon>
        <taxon>Bacillati</taxon>
        <taxon>Actinomycetota</taxon>
        <taxon>Actinomycetes</taxon>
        <taxon>Micromonosporales</taxon>
        <taxon>Micromonosporaceae</taxon>
        <taxon>Virgisporangium</taxon>
    </lineage>
</organism>
<dbReference type="SUPFAM" id="SSF49785">
    <property type="entry name" value="Galactose-binding domain-like"/>
    <property type="match status" value="3"/>
</dbReference>
<comment type="caution">
    <text evidence="4">The sequence shown here is derived from an EMBL/GenBank/DDBJ whole genome shotgun (WGS) entry which is preliminary data.</text>
</comment>
<proteinExistence type="predicted"/>
<dbReference type="PANTHER" id="PTHR32208">
    <property type="entry name" value="SECRETED PROTEIN-RELATED"/>
    <property type="match status" value="1"/>
</dbReference>
<dbReference type="CDD" id="cd02851">
    <property type="entry name" value="E_set_GO_C"/>
    <property type="match status" value="1"/>
</dbReference>
<feature type="domain" description="F5/8 type C" evidence="3">
    <location>
        <begin position="214"/>
        <end position="375"/>
    </location>
</feature>
<dbReference type="PANTHER" id="PTHR32208:SF68">
    <property type="entry name" value="GALACTOSE OXIDASE"/>
    <property type="match status" value="1"/>
</dbReference>
<feature type="region of interest" description="Disordered" evidence="1">
    <location>
        <begin position="236"/>
        <end position="255"/>
    </location>
</feature>
<dbReference type="InterPro" id="IPR037293">
    <property type="entry name" value="Gal_Oxidase_central_sf"/>
</dbReference>
<dbReference type="InterPro" id="IPR014756">
    <property type="entry name" value="Ig_E-set"/>
</dbReference>
<dbReference type="RefSeq" id="WP_239152458.1">
    <property type="nucleotide sequence ID" value="NZ_BOPF01000003.1"/>
</dbReference>
<name>A0A8J4DN06_9ACTN</name>
<evidence type="ECO:0000259" key="3">
    <source>
        <dbReference type="PROSITE" id="PS50022"/>
    </source>
</evidence>
<feature type="transmembrane region" description="Helical" evidence="2">
    <location>
        <begin position="29"/>
        <end position="49"/>
    </location>
</feature>
<dbReference type="AlphaFoldDB" id="A0A8J4DN06"/>
<feature type="domain" description="F5/8 type C" evidence="3">
    <location>
        <begin position="68"/>
        <end position="205"/>
    </location>
</feature>
<dbReference type="InterPro" id="IPR000421">
    <property type="entry name" value="FA58C"/>
</dbReference>
<dbReference type="InterPro" id="IPR008979">
    <property type="entry name" value="Galactose-bd-like_sf"/>
</dbReference>
<dbReference type="InterPro" id="IPR006652">
    <property type="entry name" value="Kelch_1"/>
</dbReference>
<dbReference type="InterPro" id="IPR011043">
    <property type="entry name" value="Gal_Oxase/kelch_b-propeller"/>
</dbReference>
<keyword evidence="2" id="KW-0472">Membrane</keyword>
<feature type="domain" description="F5/8 type C" evidence="3">
    <location>
        <begin position="376"/>
        <end position="521"/>
    </location>
</feature>
<protein>
    <recommendedName>
        <fullName evidence="3">F5/8 type C domain-containing protein</fullName>
    </recommendedName>
</protein>
<dbReference type="GO" id="GO:0005975">
    <property type="term" value="P:carbohydrate metabolic process"/>
    <property type="evidence" value="ECO:0007669"/>
    <property type="project" value="UniProtKB-ARBA"/>
</dbReference>
<dbReference type="Gene3D" id="2.130.10.80">
    <property type="entry name" value="Galactose oxidase/kelch, beta-propeller"/>
    <property type="match status" value="1"/>
</dbReference>
<dbReference type="SUPFAM" id="SSF81296">
    <property type="entry name" value="E set domains"/>
    <property type="match status" value="1"/>
</dbReference>
<dbReference type="SUPFAM" id="SSF50965">
    <property type="entry name" value="Galactose oxidase, central domain"/>
    <property type="match status" value="1"/>
</dbReference>
<keyword evidence="2" id="KW-1133">Transmembrane helix</keyword>
<dbReference type="SMART" id="SM00612">
    <property type="entry name" value="Kelch"/>
    <property type="match status" value="2"/>
</dbReference>
<feature type="compositionally biased region" description="Polar residues" evidence="1">
    <location>
        <begin position="1"/>
        <end position="11"/>
    </location>
</feature>
<sequence length="998" mass="104294">MAETPALQQVGTPALPEQKKRAKGWPGPIAGAMVTGLCAVLGIAAFASGTADLGQTGKPDDHDRHTPQLVPAAVKQAAPLPRGGWTVSADSQEPTTNNQASKMLDGDANTFWHTQFVNGTPPLPHEFTLDMKAAKRISGVTVLPRPKTADAGSVNGRIGQYKVLVSTDGANFTLVASGTFVDDPTLKTVTFATTTARYVRLTALTEAADRGQWSSVAEFNVLDGTDPLLHRQGWTASADSQETAPGADNPASKALDGNTATYWHSKFVNGTDGLPHQITIDTHGTYLISGLSYLPRPTTADPGSANGRIGAYRIESSVDGAVWTVVANGAFPDSPLAQTVTFDQQLARYVRLVATGEAANRGPWSSAAELNLHGRAASALSRDGWTVTADSEEPVDFNEAWRMLDSSAATYWHTQFVSATPALPHSFTLDTKGNTAMGGLTLLTRPGTGSPNGRIGQYRIDVSGDNATWTQVATGTFTDTAGQKSVVFPNTTARYVRLTALTEAGNRGQWSSAAEVGLIAPLAPADPSKTGAWGAPIGLPVIPVAVVPLPNGKVLAWSSGTPDTFPSLGKTYTAIVDPNTRVVTPQIVNQTGHDMFCPGISIIPDGRVVITGGDDTRKTTIYDPASNAWTTGPLMVKERGYQSTTTLSDGRVFNIGGSWSGPIGGKNGEVWSPSTGWTDLPGAAVGPMLTADPQGVYRSDNHAWLFGWSNGTVLQAGPSKAMNWYGTTGTGSTWPAGQRGTDNDAMNGNAVMYDTGKILTLGGSPAYQESAASARAHVLTIASGGGAVNVREVAPMANARSFANSVVLPDGKVAVFGGQTWPVPFSDNTAVYDAEIWDPATETFTPLAPSSAPRTYHSVAVLLPDARVFTGGGGLCGPGCANNHWDGEIFTPPYLLNADGSPRPRPTITGAPTSAPHGAGILVATDRPVSKFALVRYGSATHSVNTDQRRISLTATEGPNGYNVTIPADPGVALPGTYMLFAMDANGVPSVARTIRIG</sequence>
<dbReference type="SMART" id="SM00231">
    <property type="entry name" value="FA58C"/>
    <property type="match status" value="3"/>
</dbReference>
<reference evidence="4" key="1">
    <citation type="submission" date="2021-01" db="EMBL/GenBank/DDBJ databases">
        <title>Whole genome shotgun sequence of Virgisporangium aliadipatigenens NBRC 105644.</title>
        <authorList>
            <person name="Komaki H."/>
            <person name="Tamura T."/>
        </authorList>
    </citation>
    <scope>NUCLEOTIDE SEQUENCE</scope>
    <source>
        <strain evidence="4">NBRC 105644</strain>
    </source>
</reference>
<evidence type="ECO:0000313" key="4">
    <source>
        <dbReference type="EMBL" id="GIJ44350.1"/>
    </source>
</evidence>
<dbReference type="EMBL" id="BOPF01000003">
    <property type="protein sequence ID" value="GIJ44350.1"/>
    <property type="molecule type" value="Genomic_DNA"/>
</dbReference>
<keyword evidence="2" id="KW-0812">Transmembrane</keyword>
<evidence type="ECO:0000256" key="2">
    <source>
        <dbReference type="SAM" id="Phobius"/>
    </source>
</evidence>
<dbReference type="Gene3D" id="2.60.120.260">
    <property type="entry name" value="Galactose-binding domain-like"/>
    <property type="match status" value="3"/>
</dbReference>
<accession>A0A8J4DN06</accession>
<gene>
    <name evidence="4" type="ORF">Val02_12360</name>
</gene>
<dbReference type="Gene3D" id="2.60.40.10">
    <property type="entry name" value="Immunoglobulins"/>
    <property type="match status" value="1"/>
</dbReference>
<feature type="region of interest" description="Disordered" evidence="1">
    <location>
        <begin position="1"/>
        <end position="23"/>
    </location>
</feature>
<keyword evidence="5" id="KW-1185">Reference proteome</keyword>